<dbReference type="SMART" id="SM01259">
    <property type="entry name" value="LAB_N"/>
    <property type="match status" value="1"/>
</dbReference>
<dbReference type="InterPro" id="IPR011499">
    <property type="entry name" value="Lipid_A_biosynth_N"/>
</dbReference>
<dbReference type="GO" id="GO:0009245">
    <property type="term" value="P:lipid A biosynthetic process"/>
    <property type="evidence" value="ECO:0007669"/>
    <property type="project" value="InterPro"/>
</dbReference>
<feature type="transmembrane region" description="Helical" evidence="1">
    <location>
        <begin position="36"/>
        <end position="58"/>
    </location>
</feature>
<proteinExistence type="predicted"/>
<dbReference type="Proteomes" id="UP000184123">
    <property type="component" value="Unassembled WGS sequence"/>
</dbReference>
<dbReference type="OrthoDB" id="9793186at2"/>
<dbReference type="InterPro" id="IPR014546">
    <property type="entry name" value="UCP028440_lipidA_biosyn"/>
</dbReference>
<evidence type="ECO:0000313" key="4">
    <source>
        <dbReference type="EMBL" id="SHL80506.1"/>
    </source>
</evidence>
<dbReference type="GO" id="GO:0016020">
    <property type="term" value="C:membrane"/>
    <property type="evidence" value="ECO:0007669"/>
    <property type="project" value="GOC"/>
</dbReference>
<evidence type="ECO:0000313" key="6">
    <source>
        <dbReference type="Proteomes" id="UP000321726"/>
    </source>
</evidence>
<feature type="transmembrane region" description="Helical" evidence="1">
    <location>
        <begin position="6"/>
        <end position="24"/>
    </location>
</feature>
<feature type="domain" description="Lipid A biosynthesis N-terminal" evidence="2">
    <location>
        <begin position="10"/>
        <end position="81"/>
    </location>
</feature>
<evidence type="ECO:0000313" key="5">
    <source>
        <dbReference type="Proteomes" id="UP000184123"/>
    </source>
</evidence>
<keyword evidence="1" id="KW-0472">Membrane</keyword>
<reference evidence="3 6" key="2">
    <citation type="submission" date="2019-07" db="EMBL/GenBank/DDBJ databases">
        <title>Whole genome shotgun sequence of Halomonas cupida NBRC 102219.</title>
        <authorList>
            <person name="Hosoyama A."/>
            <person name="Uohara A."/>
            <person name="Ohji S."/>
            <person name="Ichikawa N."/>
        </authorList>
    </citation>
    <scope>NUCLEOTIDE SEQUENCE [LARGE SCALE GENOMIC DNA]</scope>
    <source>
        <strain evidence="3 6">NBRC 102219</strain>
    </source>
</reference>
<sequence>MTSTQVWLCVGFLGQALFSARFMVQWLASERARRSVVPTAFWIFSLAGGVTLLTYALYRRDPVFILGQGAGLFIYTRNLILIRHERANGDARNDDDQQVAPR</sequence>
<dbReference type="AlphaFoldDB" id="A0A1M7DLW2"/>
<gene>
    <name evidence="3" type="ORF">HCU01_10140</name>
    <name evidence="4" type="ORF">SAMN05660971_01392</name>
</gene>
<dbReference type="Pfam" id="PF07578">
    <property type="entry name" value="LAB_N"/>
    <property type="match status" value="1"/>
</dbReference>
<dbReference type="STRING" id="44933.SAMN05660971_01392"/>
<keyword evidence="1" id="KW-1133">Transmembrane helix</keyword>
<evidence type="ECO:0000256" key="1">
    <source>
        <dbReference type="SAM" id="Phobius"/>
    </source>
</evidence>
<protein>
    <submittedName>
        <fullName evidence="3">Lipid A biosynthesis protein</fullName>
    </submittedName>
    <submittedName>
        <fullName evidence="4">Uncharacterized N-terminal domain of lipid-A-disaccharide synthase</fullName>
    </submittedName>
</protein>
<keyword evidence="6" id="KW-1185">Reference proteome</keyword>
<dbReference type="PIRSF" id="PIRSF028440">
    <property type="entry name" value="UCP_LAB_N"/>
    <property type="match status" value="1"/>
</dbReference>
<organism evidence="4 5">
    <name type="scientific">Halomonas cupida</name>
    <dbReference type="NCBI Taxonomy" id="44933"/>
    <lineage>
        <taxon>Bacteria</taxon>
        <taxon>Pseudomonadati</taxon>
        <taxon>Pseudomonadota</taxon>
        <taxon>Gammaproteobacteria</taxon>
        <taxon>Oceanospirillales</taxon>
        <taxon>Halomonadaceae</taxon>
        <taxon>Halomonas</taxon>
    </lineage>
</organism>
<reference evidence="4 5" key="1">
    <citation type="submission" date="2016-11" db="EMBL/GenBank/DDBJ databases">
        <authorList>
            <person name="Jaros S."/>
            <person name="Januszkiewicz K."/>
            <person name="Wedrychowicz H."/>
        </authorList>
    </citation>
    <scope>NUCLEOTIDE SEQUENCE [LARGE SCALE GENOMIC DNA]</scope>
    <source>
        <strain evidence="4 5">DSM 4740</strain>
    </source>
</reference>
<dbReference type="Proteomes" id="UP000321726">
    <property type="component" value="Unassembled WGS sequence"/>
</dbReference>
<evidence type="ECO:0000259" key="2">
    <source>
        <dbReference type="SMART" id="SM01259"/>
    </source>
</evidence>
<accession>A0A1M7DLW2</accession>
<dbReference type="EMBL" id="FRCA01000003">
    <property type="protein sequence ID" value="SHL80506.1"/>
    <property type="molecule type" value="Genomic_DNA"/>
</dbReference>
<dbReference type="GO" id="GO:0008915">
    <property type="term" value="F:lipid-A-disaccharide synthase activity"/>
    <property type="evidence" value="ECO:0007669"/>
    <property type="project" value="InterPro"/>
</dbReference>
<dbReference type="EMBL" id="BJXU01000034">
    <property type="protein sequence ID" value="GEN23065.1"/>
    <property type="molecule type" value="Genomic_DNA"/>
</dbReference>
<dbReference type="RefSeq" id="WP_073434306.1">
    <property type="nucleotide sequence ID" value="NZ_BJXU01000034.1"/>
</dbReference>
<feature type="transmembrane region" description="Helical" evidence="1">
    <location>
        <begin position="64"/>
        <end position="82"/>
    </location>
</feature>
<evidence type="ECO:0000313" key="3">
    <source>
        <dbReference type="EMBL" id="GEN23065.1"/>
    </source>
</evidence>
<dbReference type="Gene3D" id="1.20.1280.290">
    <property type="match status" value="1"/>
</dbReference>
<keyword evidence="1" id="KW-0812">Transmembrane</keyword>
<name>A0A1M7DLW2_9GAMM</name>